<comment type="caution">
    <text evidence="1">The sequence shown here is derived from an EMBL/GenBank/DDBJ whole genome shotgun (WGS) entry which is preliminary data.</text>
</comment>
<dbReference type="EMBL" id="CM046392">
    <property type="protein sequence ID" value="KAI8555034.1"/>
    <property type="molecule type" value="Genomic_DNA"/>
</dbReference>
<dbReference type="Proteomes" id="UP001062846">
    <property type="component" value="Chromosome 5"/>
</dbReference>
<proteinExistence type="predicted"/>
<sequence>MGEGGRQFDACHGERVPQASEQYPLAIAIPTDDSNFYFCAAEASAQRQTSTSQPAMSAQRGAKSAGRRAGKFRIQLRKRPAQKKPAQGPAQKKRK</sequence>
<evidence type="ECO:0000313" key="1">
    <source>
        <dbReference type="EMBL" id="KAI8555034.1"/>
    </source>
</evidence>
<keyword evidence="2" id="KW-1185">Reference proteome</keyword>
<name>A0ACC0NQ68_RHOML</name>
<reference evidence="1" key="1">
    <citation type="submission" date="2022-02" db="EMBL/GenBank/DDBJ databases">
        <title>Plant Genome Project.</title>
        <authorList>
            <person name="Zhang R.-G."/>
        </authorList>
    </citation>
    <scope>NUCLEOTIDE SEQUENCE</scope>
    <source>
        <strain evidence="1">AT1</strain>
    </source>
</reference>
<protein>
    <submittedName>
        <fullName evidence="1">Uncharacterized protein</fullName>
    </submittedName>
</protein>
<evidence type="ECO:0000313" key="2">
    <source>
        <dbReference type="Proteomes" id="UP001062846"/>
    </source>
</evidence>
<gene>
    <name evidence="1" type="ORF">RHMOL_Rhmol05G0142900</name>
</gene>
<organism evidence="1 2">
    <name type="scientific">Rhododendron molle</name>
    <name type="common">Chinese azalea</name>
    <name type="synonym">Azalea mollis</name>
    <dbReference type="NCBI Taxonomy" id="49168"/>
    <lineage>
        <taxon>Eukaryota</taxon>
        <taxon>Viridiplantae</taxon>
        <taxon>Streptophyta</taxon>
        <taxon>Embryophyta</taxon>
        <taxon>Tracheophyta</taxon>
        <taxon>Spermatophyta</taxon>
        <taxon>Magnoliopsida</taxon>
        <taxon>eudicotyledons</taxon>
        <taxon>Gunneridae</taxon>
        <taxon>Pentapetalae</taxon>
        <taxon>asterids</taxon>
        <taxon>Ericales</taxon>
        <taxon>Ericaceae</taxon>
        <taxon>Ericoideae</taxon>
        <taxon>Rhodoreae</taxon>
        <taxon>Rhododendron</taxon>
    </lineage>
</organism>
<accession>A0ACC0NQ68</accession>